<evidence type="ECO:0000256" key="3">
    <source>
        <dbReference type="ARBA" id="ARBA00022636"/>
    </source>
</evidence>
<sequence length="817" mass="91577">MCLSKFQIVFNRPIGSGRRGDLVECRQPKSNKHSWILLPKSYVMENQFKIDCYADRLNILYANLNQSILVTLMVILVLASIQYDVAAHSILTSWILVQLLVLIGRFWLGLRFARKAPMNSDLRKWGRRFFIGAVSTGLVWGAAGLVFFPSNSIALQVFTVLVLAGLAAGALTVLAADFPSYAAYACTTLLPVTVNSAIYADRLHIAISVLTFSMLIFLLRAAKRFNGSIKTSLHLRYENRELMQQLECEKKRLDNRLTRILQDFSSEIYLVDLNTLDILQSNAGASRNLGYSEQELLQLSLSDVHPGIDQAVFLGLVESSSEADQGAVAFRGDNRRRDGTLYPVEMRLQVVTSEDPPICLVTMLDMSERFHYEEKLRYQANYDQLTGLPNKVLALTRASQAFERCLNNNTKLALMFLDLDNFKTINDTLGHKTGDQLLQMVAERLNQVLRTSDTAARIGGDEFIILIPDVVELSCVEKVAHKIIDTITPPFLLDNRELYVTASIGISFFPDDGNTAEKLLQHADTAMYNAKAQGKNNFQFFSREMKEMAARHLLIESKLRKALELDELEIHFQPQLDTSSGILLGAEALLRWNNQVLGQVSPGEFIPVAENSGLILPLGNWVLEQACMEAARWPQTLGRPLRVAVNVSSPQFQDGGLVEKVKESLEKSCLPPEYLELEITESLLMAESSNLMGLFQQLLDLGVKLSLDDFGTGYSSLSYLKRFPIHTLKIDQSFIRELHTDQNDQSLVTAIVAMAHGLNIEVVAEGVECDEQLEFLRQREVDIVQGFLLSKPLSADNFRDYLAQQREVPVDASVELV</sequence>
<name>G2DB09_9GAMM</name>
<dbReference type="SMART" id="SM00052">
    <property type="entry name" value="EAL"/>
    <property type="match status" value="1"/>
</dbReference>
<dbReference type="Proteomes" id="UP000004491">
    <property type="component" value="Unassembled WGS sequence"/>
</dbReference>
<dbReference type="Pfam" id="PF00990">
    <property type="entry name" value="GGDEF"/>
    <property type="match status" value="1"/>
</dbReference>
<dbReference type="InterPro" id="IPR000160">
    <property type="entry name" value="GGDEF_dom"/>
</dbReference>
<dbReference type="Pfam" id="PF00563">
    <property type="entry name" value="EAL"/>
    <property type="match status" value="1"/>
</dbReference>
<dbReference type="SMART" id="SM00091">
    <property type="entry name" value="PAS"/>
    <property type="match status" value="1"/>
</dbReference>
<dbReference type="NCBIfam" id="TIGR00254">
    <property type="entry name" value="GGDEF"/>
    <property type="match status" value="1"/>
</dbReference>
<dbReference type="InterPro" id="IPR000014">
    <property type="entry name" value="PAS"/>
</dbReference>
<accession>G2DB09</accession>
<dbReference type="FunFam" id="3.20.20.450:FF:000001">
    <property type="entry name" value="Cyclic di-GMP phosphodiesterase yahA"/>
    <property type="match status" value="1"/>
</dbReference>
<dbReference type="PATRIC" id="fig|1048808.3.peg.763"/>
<feature type="domain" description="PAS" evidence="6">
    <location>
        <begin position="253"/>
        <end position="306"/>
    </location>
</feature>
<dbReference type="CDD" id="cd00130">
    <property type="entry name" value="PAS"/>
    <property type="match status" value="1"/>
</dbReference>
<comment type="cofactor">
    <cofactor evidence="1">
        <name>Mg(2+)</name>
        <dbReference type="ChEBI" id="CHEBI:18420"/>
    </cofactor>
</comment>
<dbReference type="InterPro" id="IPR029787">
    <property type="entry name" value="Nucleotide_cyclase"/>
</dbReference>
<feature type="transmembrane region" description="Helical" evidence="5">
    <location>
        <begin position="59"/>
        <end position="79"/>
    </location>
</feature>
<dbReference type="AlphaFoldDB" id="G2DB09"/>
<dbReference type="EMBL" id="AFOC01000014">
    <property type="protein sequence ID" value="EGV52210.1"/>
    <property type="molecule type" value="Genomic_DNA"/>
</dbReference>
<dbReference type="SMART" id="SM00267">
    <property type="entry name" value="GGDEF"/>
    <property type="match status" value="1"/>
</dbReference>
<keyword evidence="5" id="KW-0472">Membrane</keyword>
<evidence type="ECO:0000256" key="2">
    <source>
        <dbReference type="ARBA" id="ARBA00012282"/>
    </source>
</evidence>
<evidence type="ECO:0000313" key="9">
    <source>
        <dbReference type="EMBL" id="EGV52210.1"/>
    </source>
</evidence>
<feature type="transmembrane region" description="Helical" evidence="5">
    <location>
        <begin position="153"/>
        <end position="174"/>
    </location>
</feature>
<dbReference type="PANTHER" id="PTHR44757:SF2">
    <property type="entry name" value="BIOFILM ARCHITECTURE MAINTENANCE PROTEIN MBAA"/>
    <property type="match status" value="1"/>
</dbReference>
<proteinExistence type="predicted"/>
<evidence type="ECO:0000259" key="7">
    <source>
        <dbReference type="PROSITE" id="PS50883"/>
    </source>
</evidence>
<dbReference type="InterPro" id="IPR043128">
    <property type="entry name" value="Rev_trsase/Diguanyl_cyclase"/>
</dbReference>
<dbReference type="InterPro" id="IPR035919">
    <property type="entry name" value="EAL_sf"/>
</dbReference>
<dbReference type="GO" id="GO:0071732">
    <property type="term" value="P:cellular response to nitric oxide"/>
    <property type="evidence" value="ECO:0007669"/>
    <property type="project" value="UniProtKB-ARBA"/>
</dbReference>
<dbReference type="PANTHER" id="PTHR44757">
    <property type="entry name" value="DIGUANYLATE CYCLASE DGCP"/>
    <property type="match status" value="1"/>
</dbReference>
<dbReference type="Gene3D" id="3.30.450.20">
    <property type="entry name" value="PAS domain"/>
    <property type="match status" value="1"/>
</dbReference>
<feature type="domain" description="GGDEF" evidence="8">
    <location>
        <begin position="410"/>
        <end position="543"/>
    </location>
</feature>
<feature type="domain" description="EAL" evidence="7">
    <location>
        <begin position="552"/>
        <end position="806"/>
    </location>
</feature>
<dbReference type="SUPFAM" id="SSF55073">
    <property type="entry name" value="Nucleotide cyclase"/>
    <property type="match status" value="1"/>
</dbReference>
<feature type="transmembrane region" description="Helical" evidence="5">
    <location>
        <begin position="85"/>
        <end position="108"/>
    </location>
</feature>
<comment type="caution">
    <text evidence="9">The sequence shown here is derived from an EMBL/GenBank/DDBJ whole genome shotgun (WGS) entry which is preliminary data.</text>
</comment>
<keyword evidence="3" id="KW-0973">c-di-GMP</keyword>
<evidence type="ECO:0000256" key="4">
    <source>
        <dbReference type="ARBA" id="ARBA00051114"/>
    </source>
</evidence>
<organism evidence="9 10">
    <name type="scientific">endosymbiont of Riftia pachyptila</name>
    <name type="common">vent Ph05</name>
    <dbReference type="NCBI Taxonomy" id="1048808"/>
    <lineage>
        <taxon>Bacteria</taxon>
        <taxon>Pseudomonadati</taxon>
        <taxon>Pseudomonadota</taxon>
        <taxon>Gammaproteobacteria</taxon>
        <taxon>sulfur-oxidizing symbionts</taxon>
    </lineage>
</organism>
<feature type="transmembrane region" description="Helical" evidence="5">
    <location>
        <begin position="129"/>
        <end position="147"/>
    </location>
</feature>
<comment type="catalytic activity">
    <reaction evidence="4">
        <text>3',3'-c-di-GMP + H2O = 5'-phosphoguanylyl(3'-&gt;5')guanosine + H(+)</text>
        <dbReference type="Rhea" id="RHEA:24902"/>
        <dbReference type="ChEBI" id="CHEBI:15377"/>
        <dbReference type="ChEBI" id="CHEBI:15378"/>
        <dbReference type="ChEBI" id="CHEBI:58754"/>
        <dbReference type="ChEBI" id="CHEBI:58805"/>
        <dbReference type="EC" id="3.1.4.52"/>
    </reaction>
    <physiologicalReaction direction="left-to-right" evidence="4">
        <dbReference type="Rhea" id="RHEA:24903"/>
    </physiologicalReaction>
</comment>
<protein>
    <recommendedName>
        <fullName evidence="2">cyclic-guanylate-specific phosphodiesterase</fullName>
        <ecNumber evidence="2">3.1.4.52</ecNumber>
    </recommendedName>
</protein>
<dbReference type="GO" id="GO:0071111">
    <property type="term" value="F:cyclic-guanylate-specific phosphodiesterase activity"/>
    <property type="evidence" value="ECO:0007669"/>
    <property type="project" value="UniProtKB-EC"/>
</dbReference>
<dbReference type="SUPFAM" id="SSF55785">
    <property type="entry name" value="PYP-like sensor domain (PAS domain)"/>
    <property type="match status" value="1"/>
</dbReference>
<dbReference type="Gene3D" id="3.20.20.450">
    <property type="entry name" value="EAL domain"/>
    <property type="match status" value="1"/>
</dbReference>
<keyword evidence="10" id="KW-1185">Reference proteome</keyword>
<dbReference type="FunFam" id="3.30.70.270:FF:000001">
    <property type="entry name" value="Diguanylate cyclase domain protein"/>
    <property type="match status" value="1"/>
</dbReference>
<dbReference type="CDD" id="cd01949">
    <property type="entry name" value="GGDEF"/>
    <property type="match status" value="1"/>
</dbReference>
<dbReference type="Pfam" id="PF13426">
    <property type="entry name" value="PAS_9"/>
    <property type="match status" value="1"/>
</dbReference>
<reference evidence="9" key="1">
    <citation type="journal article" date="2011" name="ISME J.">
        <title>The endosymbionts of the deep-sea tubeworms Riftia pachyptila and Tevnia jerichonana share an identical physiology as revealed by proteogenomic analyses.</title>
        <authorList>
            <person name="Gardebrecht A."/>
            <person name="Markert S."/>
            <person name="Felbeck H."/>
            <person name="Thuermer A."/>
            <person name="Albrecht D."/>
            <person name="Wollherr A."/>
            <person name="Kabisch J."/>
            <person name="Lehmann R."/>
            <person name="Daniel R."/>
            <person name="Liesegang H."/>
            <person name="Hecker M."/>
            <person name="Sievert S.M."/>
            <person name="Schweder T."/>
        </authorList>
    </citation>
    <scope>NUCLEOTIDE SEQUENCE [LARGE SCALE GENOMIC DNA]</scope>
</reference>
<evidence type="ECO:0000259" key="6">
    <source>
        <dbReference type="PROSITE" id="PS50112"/>
    </source>
</evidence>
<dbReference type="InterPro" id="IPR035965">
    <property type="entry name" value="PAS-like_dom_sf"/>
</dbReference>
<dbReference type="PROSITE" id="PS50883">
    <property type="entry name" value="EAL"/>
    <property type="match status" value="1"/>
</dbReference>
<dbReference type="CDD" id="cd01948">
    <property type="entry name" value="EAL"/>
    <property type="match status" value="1"/>
</dbReference>
<dbReference type="NCBIfam" id="TIGR00229">
    <property type="entry name" value="sensory_box"/>
    <property type="match status" value="1"/>
</dbReference>
<dbReference type="InterPro" id="IPR001633">
    <property type="entry name" value="EAL_dom"/>
</dbReference>
<keyword evidence="5" id="KW-0812">Transmembrane</keyword>
<evidence type="ECO:0000313" key="10">
    <source>
        <dbReference type="Proteomes" id="UP000004491"/>
    </source>
</evidence>
<dbReference type="PROSITE" id="PS50112">
    <property type="entry name" value="PAS"/>
    <property type="match status" value="1"/>
</dbReference>
<gene>
    <name evidence="9" type="ORF">Rifp1Sym_an00320</name>
</gene>
<dbReference type="Gene3D" id="3.30.70.270">
    <property type="match status" value="1"/>
</dbReference>
<dbReference type="EC" id="3.1.4.52" evidence="2"/>
<feature type="transmembrane region" description="Helical" evidence="5">
    <location>
        <begin position="205"/>
        <end position="222"/>
    </location>
</feature>
<dbReference type="InterPro" id="IPR052155">
    <property type="entry name" value="Biofilm_reg_signaling"/>
</dbReference>
<evidence type="ECO:0000256" key="1">
    <source>
        <dbReference type="ARBA" id="ARBA00001946"/>
    </source>
</evidence>
<dbReference type="SUPFAM" id="SSF141868">
    <property type="entry name" value="EAL domain-like"/>
    <property type="match status" value="1"/>
</dbReference>
<dbReference type="PROSITE" id="PS50887">
    <property type="entry name" value="GGDEF"/>
    <property type="match status" value="1"/>
</dbReference>
<keyword evidence="5" id="KW-1133">Transmembrane helix</keyword>
<evidence type="ECO:0000259" key="8">
    <source>
        <dbReference type="PROSITE" id="PS50887"/>
    </source>
</evidence>
<evidence type="ECO:0000256" key="5">
    <source>
        <dbReference type="SAM" id="Phobius"/>
    </source>
</evidence>